<dbReference type="RefSeq" id="WP_096673982.1">
    <property type="nucleotide sequence ID" value="NZ_OANS01000004.1"/>
</dbReference>
<feature type="transmembrane region" description="Helical" evidence="8">
    <location>
        <begin position="54"/>
        <end position="74"/>
    </location>
</feature>
<evidence type="ECO:0000256" key="6">
    <source>
        <dbReference type="ARBA" id="ARBA00022989"/>
    </source>
</evidence>
<evidence type="ECO:0000256" key="1">
    <source>
        <dbReference type="ARBA" id="ARBA00004651"/>
    </source>
</evidence>
<name>A0A240E1Q1_9BURK</name>
<organism evidence="9 10">
    <name type="scientific">Polynucleobacter meluiroseus</name>
    <dbReference type="NCBI Taxonomy" id="1938814"/>
    <lineage>
        <taxon>Bacteria</taxon>
        <taxon>Pseudomonadati</taxon>
        <taxon>Pseudomonadota</taxon>
        <taxon>Betaproteobacteria</taxon>
        <taxon>Burkholderiales</taxon>
        <taxon>Burkholderiaceae</taxon>
        <taxon>Polynucleobacter</taxon>
    </lineage>
</organism>
<dbReference type="AlphaFoldDB" id="A0A240E1Q1"/>
<keyword evidence="10" id="KW-1185">Reference proteome</keyword>
<comment type="subcellular location">
    <subcellularLocation>
        <location evidence="1 8">Cell membrane</location>
        <topology evidence="1 8">Multi-pass membrane protein</topology>
    </subcellularLocation>
</comment>
<feature type="transmembrane region" description="Helical" evidence="8">
    <location>
        <begin position="80"/>
        <end position="100"/>
    </location>
</feature>
<feature type="transmembrane region" description="Helical" evidence="8">
    <location>
        <begin position="174"/>
        <end position="194"/>
    </location>
</feature>
<sequence length="257" mass="28195">MNALSQAYSSHSALFFVLASLSVLVVGISKSGFGAGLGVLSLPLMASQSSINEALAILLPLLIAIDLVGLHRFIKNADYGILKLVVPPALLGMLLGYLFFTAITPKILSLSIGIFTLLFLIQNLILRRLSQKEATPFPWLGRIMGMVSGFTSFVAHIGGPPIMVYMLRKNLAPMIYTSTLGVFFMLINLSKLIPYTHLNLLKFDQFFVSLLLLPLVPMGVYFGFYLAKHISMKLYYILVQFFLAVASVKLIVDGLMA</sequence>
<evidence type="ECO:0000256" key="2">
    <source>
        <dbReference type="ARBA" id="ARBA00009142"/>
    </source>
</evidence>
<dbReference type="EMBL" id="OANS01000004">
    <property type="protein sequence ID" value="SNX29157.1"/>
    <property type="molecule type" value="Genomic_DNA"/>
</dbReference>
<dbReference type="PANTHER" id="PTHR30269">
    <property type="entry name" value="TRANSMEMBRANE PROTEIN YFCA"/>
    <property type="match status" value="1"/>
</dbReference>
<dbReference type="Proteomes" id="UP000218069">
    <property type="component" value="Unassembled WGS sequence"/>
</dbReference>
<protein>
    <recommendedName>
        <fullName evidence="8">Probable membrane transporter protein</fullName>
    </recommendedName>
</protein>
<keyword evidence="3" id="KW-0813">Transport</keyword>
<keyword evidence="5 8" id="KW-0812">Transmembrane</keyword>
<evidence type="ECO:0000256" key="5">
    <source>
        <dbReference type="ARBA" id="ARBA00022692"/>
    </source>
</evidence>
<dbReference type="InterPro" id="IPR002781">
    <property type="entry name" value="TM_pro_TauE-like"/>
</dbReference>
<comment type="similarity">
    <text evidence="2 8">Belongs to the 4-toluene sulfonate uptake permease (TSUP) (TC 2.A.102) family.</text>
</comment>
<evidence type="ECO:0000256" key="8">
    <source>
        <dbReference type="RuleBase" id="RU363041"/>
    </source>
</evidence>
<feature type="transmembrane region" description="Helical" evidence="8">
    <location>
        <begin position="12"/>
        <end position="42"/>
    </location>
</feature>
<reference evidence="10" key="1">
    <citation type="submission" date="2017-08" db="EMBL/GenBank/DDBJ databases">
        <authorList>
            <person name="Varghese N."/>
            <person name="Submissions S."/>
        </authorList>
    </citation>
    <scope>NUCLEOTIDE SEQUENCE [LARGE SCALE GENOMIC DNA]</scope>
    <source>
        <strain evidence="10">AP-Melu-1000-B4</strain>
    </source>
</reference>
<accession>A0A240E1Q1</accession>
<dbReference type="OrthoDB" id="7028171at2"/>
<feature type="transmembrane region" description="Helical" evidence="8">
    <location>
        <begin position="206"/>
        <end position="227"/>
    </location>
</feature>
<keyword evidence="7 8" id="KW-0472">Membrane</keyword>
<keyword evidence="6 8" id="KW-1133">Transmembrane helix</keyword>
<dbReference type="GO" id="GO:0005886">
    <property type="term" value="C:plasma membrane"/>
    <property type="evidence" value="ECO:0007669"/>
    <property type="project" value="UniProtKB-SubCell"/>
</dbReference>
<dbReference type="PANTHER" id="PTHR30269:SF37">
    <property type="entry name" value="MEMBRANE TRANSPORTER PROTEIN"/>
    <property type="match status" value="1"/>
</dbReference>
<evidence type="ECO:0000313" key="10">
    <source>
        <dbReference type="Proteomes" id="UP000218069"/>
    </source>
</evidence>
<keyword evidence="4 8" id="KW-1003">Cell membrane</keyword>
<proteinExistence type="inferred from homology"/>
<evidence type="ECO:0000256" key="3">
    <source>
        <dbReference type="ARBA" id="ARBA00022448"/>
    </source>
</evidence>
<feature type="transmembrane region" description="Helical" evidence="8">
    <location>
        <begin position="234"/>
        <end position="252"/>
    </location>
</feature>
<evidence type="ECO:0000256" key="4">
    <source>
        <dbReference type="ARBA" id="ARBA00022475"/>
    </source>
</evidence>
<dbReference type="InterPro" id="IPR052017">
    <property type="entry name" value="TSUP"/>
</dbReference>
<gene>
    <name evidence="9" type="ORF">SAMN06295945_1522</name>
</gene>
<dbReference type="Pfam" id="PF01925">
    <property type="entry name" value="TauE"/>
    <property type="match status" value="1"/>
</dbReference>
<evidence type="ECO:0000313" key="9">
    <source>
        <dbReference type="EMBL" id="SNX29157.1"/>
    </source>
</evidence>
<evidence type="ECO:0000256" key="7">
    <source>
        <dbReference type="ARBA" id="ARBA00023136"/>
    </source>
</evidence>
<feature type="transmembrane region" description="Helical" evidence="8">
    <location>
        <begin position="107"/>
        <end position="126"/>
    </location>
</feature>